<sequence>MNRYVLTYVAFLTAHKSICHLFELSECLICPFSAIFAFVLEIVW</sequence>
<reference evidence="1" key="2">
    <citation type="journal article" date="2015" name="Data Brief">
        <title>Shoot transcriptome of the giant reed, Arundo donax.</title>
        <authorList>
            <person name="Barrero R.A."/>
            <person name="Guerrero F.D."/>
            <person name="Moolhuijzen P."/>
            <person name="Goolsby J.A."/>
            <person name="Tidwell J."/>
            <person name="Bellgard S.E."/>
            <person name="Bellgard M.I."/>
        </authorList>
    </citation>
    <scope>NUCLEOTIDE SEQUENCE</scope>
    <source>
        <tissue evidence="1">Shoot tissue taken approximately 20 cm above the soil surface</tissue>
    </source>
</reference>
<dbReference type="AlphaFoldDB" id="A0A0A8ZEW2"/>
<organism evidence="1">
    <name type="scientific">Arundo donax</name>
    <name type="common">Giant reed</name>
    <name type="synonym">Donax arundinaceus</name>
    <dbReference type="NCBI Taxonomy" id="35708"/>
    <lineage>
        <taxon>Eukaryota</taxon>
        <taxon>Viridiplantae</taxon>
        <taxon>Streptophyta</taxon>
        <taxon>Embryophyta</taxon>
        <taxon>Tracheophyta</taxon>
        <taxon>Spermatophyta</taxon>
        <taxon>Magnoliopsida</taxon>
        <taxon>Liliopsida</taxon>
        <taxon>Poales</taxon>
        <taxon>Poaceae</taxon>
        <taxon>PACMAD clade</taxon>
        <taxon>Arundinoideae</taxon>
        <taxon>Arundineae</taxon>
        <taxon>Arundo</taxon>
    </lineage>
</organism>
<dbReference type="EMBL" id="GBRH01261707">
    <property type="protein sequence ID" value="JAD36188.1"/>
    <property type="molecule type" value="Transcribed_RNA"/>
</dbReference>
<evidence type="ECO:0000313" key="1">
    <source>
        <dbReference type="EMBL" id="JAD36188.1"/>
    </source>
</evidence>
<protein>
    <submittedName>
        <fullName evidence="1">Uncharacterized protein</fullName>
    </submittedName>
</protein>
<name>A0A0A8ZEW2_ARUDO</name>
<accession>A0A0A8ZEW2</accession>
<proteinExistence type="predicted"/>
<reference evidence="1" key="1">
    <citation type="submission" date="2014-09" db="EMBL/GenBank/DDBJ databases">
        <authorList>
            <person name="Magalhaes I.L.F."/>
            <person name="Oliveira U."/>
            <person name="Santos F.R."/>
            <person name="Vidigal T.H.D.A."/>
            <person name="Brescovit A.D."/>
            <person name="Santos A.J."/>
        </authorList>
    </citation>
    <scope>NUCLEOTIDE SEQUENCE</scope>
    <source>
        <tissue evidence="1">Shoot tissue taken approximately 20 cm above the soil surface</tissue>
    </source>
</reference>